<comment type="caution">
    <text evidence="9">The sequence shown here is derived from an EMBL/GenBank/DDBJ whole genome shotgun (WGS) entry which is preliminary data.</text>
</comment>
<keyword evidence="2" id="KW-1003">Cell membrane</keyword>
<dbReference type="Proteomes" id="UP001629249">
    <property type="component" value="Unassembled WGS sequence"/>
</dbReference>
<dbReference type="InterPro" id="IPR045584">
    <property type="entry name" value="Pilin-like"/>
</dbReference>
<keyword evidence="6 8" id="KW-1133">Transmembrane helix</keyword>
<dbReference type="SUPFAM" id="SSF54523">
    <property type="entry name" value="Pili subunits"/>
    <property type="match status" value="1"/>
</dbReference>
<evidence type="ECO:0000313" key="10">
    <source>
        <dbReference type="Proteomes" id="UP001629249"/>
    </source>
</evidence>
<proteinExistence type="predicted"/>
<dbReference type="EMBL" id="JAQQFN010000040">
    <property type="protein sequence ID" value="MFL9888427.1"/>
    <property type="molecule type" value="Genomic_DNA"/>
</dbReference>
<organism evidence="9 10">
    <name type="scientific">Paraburkholderia agricolaris</name>
    <dbReference type="NCBI Taxonomy" id="2152888"/>
    <lineage>
        <taxon>Bacteria</taxon>
        <taxon>Pseudomonadati</taxon>
        <taxon>Pseudomonadota</taxon>
        <taxon>Betaproteobacteria</taxon>
        <taxon>Burkholderiales</taxon>
        <taxon>Burkholderiaceae</taxon>
        <taxon>Paraburkholderia</taxon>
    </lineage>
</organism>
<keyword evidence="5 8" id="KW-0812">Transmembrane</keyword>
<keyword evidence="10" id="KW-1185">Reference proteome</keyword>
<keyword evidence="4" id="KW-0997">Cell inner membrane</keyword>
<evidence type="ECO:0000256" key="3">
    <source>
        <dbReference type="ARBA" id="ARBA00022481"/>
    </source>
</evidence>
<dbReference type="NCBIfam" id="TIGR02532">
    <property type="entry name" value="IV_pilin_GFxxxE"/>
    <property type="match status" value="1"/>
</dbReference>
<evidence type="ECO:0000256" key="1">
    <source>
        <dbReference type="ARBA" id="ARBA00004377"/>
    </source>
</evidence>
<evidence type="ECO:0000256" key="5">
    <source>
        <dbReference type="ARBA" id="ARBA00022692"/>
    </source>
</evidence>
<evidence type="ECO:0000256" key="7">
    <source>
        <dbReference type="ARBA" id="ARBA00023136"/>
    </source>
</evidence>
<gene>
    <name evidence="9" type="ORF">PQR66_35760</name>
</gene>
<keyword evidence="3" id="KW-0488">Methylation</keyword>
<name>A0ABW8ZYT9_9BURK</name>
<reference evidence="9 10" key="1">
    <citation type="journal article" date="2024" name="Chem. Sci.">
        <title>Discovery of megapolipeptins by genome mining of a Burkholderiales bacteria collection.</title>
        <authorList>
            <person name="Paulo B.S."/>
            <person name="Recchia M.J.J."/>
            <person name="Lee S."/>
            <person name="Fergusson C.H."/>
            <person name="Romanowski S.B."/>
            <person name="Hernandez A."/>
            <person name="Krull N."/>
            <person name="Liu D.Y."/>
            <person name="Cavanagh H."/>
            <person name="Bos A."/>
            <person name="Gray C.A."/>
            <person name="Murphy B.T."/>
            <person name="Linington R.G."/>
            <person name="Eustaquio A.S."/>
        </authorList>
    </citation>
    <scope>NUCLEOTIDE SEQUENCE [LARGE SCALE GENOMIC DNA]</scope>
    <source>
        <strain evidence="9 10">RL16-012-BIC-B</strain>
    </source>
</reference>
<evidence type="ECO:0000256" key="8">
    <source>
        <dbReference type="SAM" id="Phobius"/>
    </source>
</evidence>
<keyword evidence="7 8" id="KW-0472">Membrane</keyword>
<evidence type="ECO:0000313" key="9">
    <source>
        <dbReference type="EMBL" id="MFL9888427.1"/>
    </source>
</evidence>
<evidence type="ECO:0000256" key="6">
    <source>
        <dbReference type="ARBA" id="ARBA00022989"/>
    </source>
</evidence>
<feature type="transmembrane region" description="Helical" evidence="8">
    <location>
        <begin position="21"/>
        <end position="45"/>
    </location>
</feature>
<accession>A0ABW8ZYT9</accession>
<comment type="subcellular location">
    <subcellularLocation>
        <location evidence="1">Cell inner membrane</location>
        <topology evidence="1">Single-pass membrane protein</topology>
    </subcellularLocation>
</comment>
<dbReference type="InterPro" id="IPR051621">
    <property type="entry name" value="T2SS_protein_J"/>
</dbReference>
<evidence type="ECO:0000256" key="2">
    <source>
        <dbReference type="ARBA" id="ARBA00022475"/>
    </source>
</evidence>
<protein>
    <submittedName>
        <fullName evidence="9">Prepilin-type N-terminal cleavage/methylation domain-containing protein</fullName>
    </submittedName>
</protein>
<sequence length="225" mass="24809">MEHVKRTSRTGRSGSRTGQSAFTLIEMLVAIALLALVAVLCWRGLDATIRTREDVVSHLSRTRNLARYFSQLQFDTLNMAAPQEIGGAPLRILPNELVIVRHPGIGNGPTRLQIVRYQLKNRQLIRSTSVPLTTLTEVKDAAQHMDGFAGVVALDDVRSMNVLVWMAPAWTDQQQIIADAYARFLRQYAVGTISTVGMPLPRGIRFSISTGSPAVGFVRTMPLAQ</sequence>
<dbReference type="PANTHER" id="PTHR39583:SF2">
    <property type="entry name" value="TYPE II SECRETION SYSTEM PROTEIN J"/>
    <property type="match status" value="1"/>
</dbReference>
<dbReference type="RefSeq" id="WP_408334709.1">
    <property type="nucleotide sequence ID" value="NZ_JAQQFH010000046.1"/>
</dbReference>
<dbReference type="InterPro" id="IPR012902">
    <property type="entry name" value="N_methyl_site"/>
</dbReference>
<dbReference type="PANTHER" id="PTHR39583">
    <property type="entry name" value="TYPE II SECRETION SYSTEM PROTEIN J-RELATED"/>
    <property type="match status" value="1"/>
</dbReference>
<dbReference type="Pfam" id="PF07963">
    <property type="entry name" value="N_methyl"/>
    <property type="match status" value="1"/>
</dbReference>
<evidence type="ECO:0000256" key="4">
    <source>
        <dbReference type="ARBA" id="ARBA00022519"/>
    </source>
</evidence>